<accession>A0A6P6BT71</accession>
<gene>
    <name evidence="3" type="primary">LOC111730954</name>
</gene>
<reference evidence="3" key="1">
    <citation type="submission" date="2025-08" db="UniProtKB">
        <authorList>
            <consortium name="RefSeq"/>
        </authorList>
    </citation>
    <scope>IDENTIFICATION</scope>
    <source>
        <tissue evidence="3">Kidney</tissue>
    </source>
</reference>
<feature type="region of interest" description="Disordered" evidence="1">
    <location>
        <begin position="88"/>
        <end position="110"/>
    </location>
</feature>
<feature type="compositionally biased region" description="Polar residues" evidence="1">
    <location>
        <begin position="227"/>
        <end position="237"/>
    </location>
</feature>
<keyword evidence="2" id="KW-1185">Reference proteome</keyword>
<name>A0A6P6BT71_PTEVA</name>
<evidence type="ECO:0000313" key="2">
    <source>
        <dbReference type="Proteomes" id="UP000515202"/>
    </source>
</evidence>
<feature type="compositionally biased region" description="Basic and acidic residues" evidence="1">
    <location>
        <begin position="176"/>
        <end position="196"/>
    </location>
</feature>
<evidence type="ECO:0000256" key="1">
    <source>
        <dbReference type="SAM" id="MobiDB-lite"/>
    </source>
</evidence>
<evidence type="ECO:0000313" key="3">
    <source>
        <dbReference type="RefSeq" id="XP_023378150.1"/>
    </source>
</evidence>
<sequence>MQVWSKQGPVLHEPTHTWLQVQNGPRQVAARGRGVCTQLGLQHGGVSKAPRPDAGRSGWRFWLWIPRPQQKTERPCSGSADASMFLHSEGHKSSKATPSKKPGNEDLLLRPPPLRILLTPPAQKEPSSLSLKGLVSKLGSPAGLQLGSPRQAAEALKEMAVSTKSIALIAATRRSKAQDREAGSHRSPHHPPEGRRGPSPADGGWPCTSCSRGSSVERKAKTGRSPALTQSLQQATEKLQPPSLGHLDDSQTPLAPRQLSKSSARRRSPAVPGTSKTQPSLIFHAGSADSRGRRHSPLPASNPRKHQLGSAKKPRRPK</sequence>
<feature type="region of interest" description="Disordered" evidence="1">
    <location>
        <begin position="171"/>
        <end position="318"/>
    </location>
</feature>
<protein>
    <submittedName>
        <fullName evidence="3">Uncharacterized protein LOC111730954 isoform X3</fullName>
    </submittedName>
</protein>
<dbReference type="AlphaFoldDB" id="A0A6P6BT71"/>
<dbReference type="GeneID" id="111730954"/>
<organism evidence="2 3">
    <name type="scientific">Pteropus vampyrus</name>
    <name type="common">Large flying fox</name>
    <dbReference type="NCBI Taxonomy" id="132908"/>
    <lineage>
        <taxon>Eukaryota</taxon>
        <taxon>Metazoa</taxon>
        <taxon>Chordata</taxon>
        <taxon>Craniata</taxon>
        <taxon>Vertebrata</taxon>
        <taxon>Euteleostomi</taxon>
        <taxon>Mammalia</taxon>
        <taxon>Eutheria</taxon>
        <taxon>Laurasiatheria</taxon>
        <taxon>Chiroptera</taxon>
        <taxon>Yinpterochiroptera</taxon>
        <taxon>Pteropodoidea</taxon>
        <taxon>Pteropodidae</taxon>
        <taxon>Pteropodinae</taxon>
        <taxon>Pteropus</taxon>
    </lineage>
</organism>
<dbReference type="Proteomes" id="UP000515202">
    <property type="component" value="Unplaced"/>
</dbReference>
<feature type="compositionally biased region" description="Basic residues" evidence="1">
    <location>
        <begin position="303"/>
        <end position="318"/>
    </location>
</feature>
<proteinExistence type="predicted"/>
<dbReference type="RefSeq" id="XP_023378150.1">
    <property type="nucleotide sequence ID" value="XM_023522382.1"/>
</dbReference>